<name>A0ABN9QYD5_9DINO</name>
<evidence type="ECO:0000313" key="3">
    <source>
        <dbReference type="Proteomes" id="UP001189429"/>
    </source>
</evidence>
<dbReference type="Proteomes" id="UP001189429">
    <property type="component" value="Unassembled WGS sequence"/>
</dbReference>
<proteinExistence type="predicted"/>
<sequence>MLWPLTVLPIRGILIEITGDDTKEGHCLERAMLRQWRALWRVRTLNETDAHIPVIAVQAGCGFGVSGTSSHRREACEALLQEKRVAIRRKETTQTQTFGAPREFLGSAQDTSLPGAPQRAWGGAGGDTRGAQRGPDKSAWTSERLCPCSRLFLQRWP</sequence>
<evidence type="ECO:0000313" key="2">
    <source>
        <dbReference type="EMBL" id="CAK0811415.1"/>
    </source>
</evidence>
<accession>A0ABN9QYD5</accession>
<evidence type="ECO:0000256" key="1">
    <source>
        <dbReference type="SAM" id="MobiDB-lite"/>
    </source>
</evidence>
<reference evidence="2" key="1">
    <citation type="submission" date="2023-10" db="EMBL/GenBank/DDBJ databases">
        <authorList>
            <person name="Chen Y."/>
            <person name="Shah S."/>
            <person name="Dougan E. K."/>
            <person name="Thang M."/>
            <person name="Chan C."/>
        </authorList>
    </citation>
    <scope>NUCLEOTIDE SEQUENCE [LARGE SCALE GENOMIC DNA]</scope>
</reference>
<organism evidence="2 3">
    <name type="scientific">Prorocentrum cordatum</name>
    <dbReference type="NCBI Taxonomy" id="2364126"/>
    <lineage>
        <taxon>Eukaryota</taxon>
        <taxon>Sar</taxon>
        <taxon>Alveolata</taxon>
        <taxon>Dinophyceae</taxon>
        <taxon>Prorocentrales</taxon>
        <taxon>Prorocentraceae</taxon>
        <taxon>Prorocentrum</taxon>
    </lineage>
</organism>
<comment type="caution">
    <text evidence="2">The sequence shown here is derived from an EMBL/GenBank/DDBJ whole genome shotgun (WGS) entry which is preliminary data.</text>
</comment>
<keyword evidence="3" id="KW-1185">Reference proteome</keyword>
<feature type="region of interest" description="Disordered" evidence="1">
    <location>
        <begin position="105"/>
        <end position="141"/>
    </location>
</feature>
<dbReference type="EMBL" id="CAUYUJ010004891">
    <property type="protein sequence ID" value="CAK0811415.1"/>
    <property type="molecule type" value="Genomic_DNA"/>
</dbReference>
<gene>
    <name evidence="2" type="ORF">PCOR1329_LOCUS16040</name>
</gene>
<protein>
    <submittedName>
        <fullName evidence="2">Uncharacterized protein</fullName>
    </submittedName>
</protein>